<proteinExistence type="predicted"/>
<comment type="caution">
    <text evidence="1">The sequence shown here is derived from an EMBL/GenBank/DDBJ whole genome shotgun (WGS) entry which is preliminary data.</text>
</comment>
<name>A0A9W7D4E1_9STRA</name>
<dbReference type="AlphaFoldDB" id="A0A9W7D4E1"/>
<keyword evidence="2" id="KW-1185">Reference proteome</keyword>
<protein>
    <submittedName>
        <fullName evidence="1">Unnamed protein product</fullName>
    </submittedName>
</protein>
<sequence length="85" mass="9878">MMFVAYWHRLRLQLQVRLAIESVLIDIKRNQRVYLNTISAQLTGNNLSEQNHPLNVATYFEAQLYAINQNPTISLHASTHFNVKP</sequence>
<organism evidence="1 2">
    <name type="scientific">Phytophthora fragariaefolia</name>
    <dbReference type="NCBI Taxonomy" id="1490495"/>
    <lineage>
        <taxon>Eukaryota</taxon>
        <taxon>Sar</taxon>
        <taxon>Stramenopiles</taxon>
        <taxon>Oomycota</taxon>
        <taxon>Peronosporomycetes</taxon>
        <taxon>Peronosporales</taxon>
        <taxon>Peronosporaceae</taxon>
        <taxon>Phytophthora</taxon>
    </lineage>
</organism>
<dbReference type="EMBL" id="BSXT01003453">
    <property type="protein sequence ID" value="GMF54152.1"/>
    <property type="molecule type" value="Genomic_DNA"/>
</dbReference>
<evidence type="ECO:0000313" key="2">
    <source>
        <dbReference type="Proteomes" id="UP001165121"/>
    </source>
</evidence>
<evidence type="ECO:0000313" key="1">
    <source>
        <dbReference type="EMBL" id="GMF54152.1"/>
    </source>
</evidence>
<reference evidence="1" key="1">
    <citation type="submission" date="2023-04" db="EMBL/GenBank/DDBJ databases">
        <title>Phytophthora fragariaefolia NBRC 109709.</title>
        <authorList>
            <person name="Ichikawa N."/>
            <person name="Sato H."/>
            <person name="Tonouchi N."/>
        </authorList>
    </citation>
    <scope>NUCLEOTIDE SEQUENCE</scope>
    <source>
        <strain evidence="1">NBRC 109709</strain>
    </source>
</reference>
<accession>A0A9W7D4E1</accession>
<dbReference type="Proteomes" id="UP001165121">
    <property type="component" value="Unassembled WGS sequence"/>
</dbReference>
<gene>
    <name evidence="1" type="ORF">Pfra01_002252100</name>
</gene>